<protein>
    <submittedName>
        <fullName evidence="3">Transposase</fullName>
    </submittedName>
</protein>
<dbReference type="GO" id="GO:0003677">
    <property type="term" value="F:DNA binding"/>
    <property type="evidence" value="ECO:0007669"/>
    <property type="project" value="InterPro"/>
</dbReference>
<gene>
    <name evidence="3" type="ORF">Q4494_18530</name>
</gene>
<feature type="domain" description="Transposase IS110-like N-terminal" evidence="1">
    <location>
        <begin position="15"/>
        <end position="114"/>
    </location>
</feature>
<accession>A0AAW7Y1N0</accession>
<dbReference type="RefSeq" id="WP_303495241.1">
    <property type="nucleotide sequence ID" value="NZ_JAUOPJ010000048.1"/>
</dbReference>
<dbReference type="Pfam" id="PF01548">
    <property type="entry name" value="DEDD_Tnp_IS110"/>
    <property type="match status" value="1"/>
</dbReference>
<feature type="non-terminal residue" evidence="3">
    <location>
        <position position="192"/>
    </location>
</feature>
<reference evidence="3" key="1">
    <citation type="submission" date="2023-07" db="EMBL/GenBank/DDBJ databases">
        <title>Genome content predicts the carbon catabolic preferences of heterotrophic bacteria.</title>
        <authorList>
            <person name="Gralka M."/>
        </authorList>
    </citation>
    <scope>NUCLEOTIDE SEQUENCE</scope>
    <source>
        <strain evidence="3">I2M02</strain>
    </source>
</reference>
<dbReference type="Pfam" id="PF02371">
    <property type="entry name" value="Transposase_20"/>
    <property type="match status" value="1"/>
</dbReference>
<dbReference type="AlphaFoldDB" id="A0AAW7Y1N0"/>
<dbReference type="InterPro" id="IPR003346">
    <property type="entry name" value="Transposase_20"/>
</dbReference>
<dbReference type="InterPro" id="IPR047650">
    <property type="entry name" value="Transpos_IS110"/>
</dbReference>
<comment type="caution">
    <text evidence="3">The sequence shown here is derived from an EMBL/GenBank/DDBJ whole genome shotgun (WGS) entry which is preliminary data.</text>
</comment>
<dbReference type="EMBL" id="JAUOPJ010000048">
    <property type="protein sequence ID" value="MDO6459067.1"/>
    <property type="molecule type" value="Genomic_DNA"/>
</dbReference>
<proteinExistence type="predicted"/>
<dbReference type="PANTHER" id="PTHR33055">
    <property type="entry name" value="TRANSPOSASE FOR INSERTION SEQUENCE ELEMENT IS1111A"/>
    <property type="match status" value="1"/>
</dbReference>
<dbReference type="InterPro" id="IPR002525">
    <property type="entry name" value="Transp_IS110-like_N"/>
</dbReference>
<dbReference type="GO" id="GO:0006313">
    <property type="term" value="P:DNA transposition"/>
    <property type="evidence" value="ECO:0007669"/>
    <property type="project" value="InterPro"/>
</dbReference>
<name>A0AAW7Y1N0_9RHOB</name>
<evidence type="ECO:0000313" key="3">
    <source>
        <dbReference type="EMBL" id="MDO6459067.1"/>
    </source>
</evidence>
<evidence type="ECO:0000259" key="1">
    <source>
        <dbReference type="Pfam" id="PF01548"/>
    </source>
</evidence>
<evidence type="ECO:0000259" key="2">
    <source>
        <dbReference type="Pfam" id="PF02371"/>
    </source>
</evidence>
<dbReference type="Proteomes" id="UP001169823">
    <property type="component" value="Unassembled WGS sequence"/>
</dbReference>
<feature type="non-terminal residue" evidence="3">
    <location>
        <position position="1"/>
    </location>
</feature>
<evidence type="ECO:0000313" key="4">
    <source>
        <dbReference type="Proteomes" id="UP001169823"/>
    </source>
</evidence>
<dbReference type="PANTHER" id="PTHR33055:SF13">
    <property type="entry name" value="TRANSPOSASE"/>
    <property type="match status" value="1"/>
</dbReference>
<dbReference type="GO" id="GO:0004803">
    <property type="term" value="F:transposase activity"/>
    <property type="evidence" value="ECO:0007669"/>
    <property type="project" value="InterPro"/>
</dbReference>
<feature type="domain" description="Transposase IS116/IS110/IS902 C-terminal" evidence="2">
    <location>
        <begin position="156"/>
        <end position="192"/>
    </location>
</feature>
<organism evidence="3 4">
    <name type="scientific">Celeribacter halophilus</name>
    <dbReference type="NCBI Taxonomy" id="576117"/>
    <lineage>
        <taxon>Bacteria</taxon>
        <taxon>Pseudomonadati</taxon>
        <taxon>Pseudomonadota</taxon>
        <taxon>Alphaproteobacteria</taxon>
        <taxon>Rhodobacterales</taxon>
        <taxon>Roseobacteraceae</taxon>
        <taxon>Celeribacter</taxon>
    </lineage>
</organism>
<sequence length="192" mass="21134">HSSLQRKLGPVDGQIIALEPTGGYEWTIWEALDAAGYDVRQVCAAHVRAFSRATGALAKTDPIDARLIADFIAFRPTSGRKLPAKKLRYLNVLSTKRRQLVELRKRLKCQIKQHDNDLVVALDVELLELLSRQIRGLEDAIQAQIMDDPQMKQHAKILRSIPGIGPVLCAALIGEMPELGTIGDKQIAALAG</sequence>